<name>A0A7X6RVA2_9MYCO</name>
<feature type="region of interest" description="Disordered" evidence="1">
    <location>
        <begin position="1"/>
        <end position="35"/>
    </location>
</feature>
<evidence type="ECO:0000313" key="2">
    <source>
        <dbReference type="EMBL" id="NKZ10762.1"/>
    </source>
</evidence>
<organism evidence="2 3">
    <name type="scientific">Mycolicibacterium septicum DSM 44393</name>
    <dbReference type="NCBI Taxonomy" id="1341646"/>
    <lineage>
        <taxon>Bacteria</taxon>
        <taxon>Bacillati</taxon>
        <taxon>Actinomycetota</taxon>
        <taxon>Actinomycetes</taxon>
        <taxon>Mycobacteriales</taxon>
        <taxon>Mycobacteriaceae</taxon>
        <taxon>Mycolicibacterium</taxon>
    </lineage>
</organism>
<reference evidence="2 3" key="1">
    <citation type="submission" date="2020-04" db="EMBL/GenBank/DDBJ databases">
        <title>MicrobeNet Type strains.</title>
        <authorList>
            <person name="Nicholson A.C."/>
        </authorList>
    </citation>
    <scope>NUCLEOTIDE SEQUENCE [LARGE SCALE GENOMIC DNA]</scope>
    <source>
        <strain evidence="2 3">ATCC 700731</strain>
    </source>
</reference>
<dbReference type="EMBL" id="JAAXPJ010000002">
    <property type="protein sequence ID" value="NKZ10762.1"/>
    <property type="molecule type" value="Genomic_DNA"/>
</dbReference>
<sequence>MEGSAAPTSGNRGRRRFGQLPSLVVPEDVDAPLPDVELAPWAEIAKESPDR</sequence>
<feature type="compositionally biased region" description="Polar residues" evidence="1">
    <location>
        <begin position="1"/>
        <end position="11"/>
    </location>
</feature>
<dbReference type="AlphaFoldDB" id="A0A7X6RVA2"/>
<comment type="caution">
    <text evidence="2">The sequence shown here is derived from an EMBL/GenBank/DDBJ whole genome shotgun (WGS) entry which is preliminary data.</text>
</comment>
<evidence type="ECO:0000256" key="1">
    <source>
        <dbReference type="SAM" id="MobiDB-lite"/>
    </source>
</evidence>
<accession>A0A7X6RVA2</accession>
<proteinExistence type="predicted"/>
<gene>
    <name evidence="2" type="ORF">HGA11_07195</name>
</gene>
<evidence type="ECO:0000313" key="3">
    <source>
        <dbReference type="Proteomes" id="UP000518188"/>
    </source>
</evidence>
<protein>
    <submittedName>
        <fullName evidence="2">Uncharacterized protein</fullName>
    </submittedName>
</protein>
<dbReference type="Proteomes" id="UP000518188">
    <property type="component" value="Unassembled WGS sequence"/>
</dbReference>